<comment type="caution">
    <text evidence="2">The sequence shown here is derived from an EMBL/GenBank/DDBJ whole genome shotgun (WGS) entry which is preliminary data.</text>
</comment>
<evidence type="ECO:0000313" key="2">
    <source>
        <dbReference type="EMBL" id="MEQ2509289.1"/>
    </source>
</evidence>
<dbReference type="EMBL" id="JBBNGE010000066">
    <property type="protein sequence ID" value="MEQ2509289.1"/>
    <property type="molecule type" value="Genomic_DNA"/>
</dbReference>
<keyword evidence="1" id="KW-0812">Transmembrane</keyword>
<evidence type="ECO:0000256" key="1">
    <source>
        <dbReference type="SAM" id="Phobius"/>
    </source>
</evidence>
<gene>
    <name evidence="2" type="ORF">AAAT87_13665</name>
</gene>
<sequence length="387" mass="45169">MDILAFRQQKEDLLKAYQATWATRLGVDLPNREESGCYATPELADEYRHPREDNLFVKSVSLKVSSFYVKYPPLTEGKDGVCIEGKLIFHVNVDNRVATAIVVFNFDRLSVDDVILLKHTFYKRCHVIIYERDGERQFRQTASTFQEYVTSKLKPIYPYLETDIDNRARYMLLDVIEPIANYPDIKLRNAIIYGMLTSDEGWRHAMNAGRNLGRNHSKRDAYQLYYNRKNAIVVTTLEAYSRYIQEKSRIWNSINHAQGHVEIPTFIDFYDVAGIDKQLFAKYLKTVELDYLINIASTNEISNKIKKSLFNPIKLSYRAYRLWKILNELDMNLYHIDNEMHESFEITCAIDKVRTEYNEIIGLLTNFLLLLVAVLTLLATLVTILKQ</sequence>
<keyword evidence="1" id="KW-0472">Membrane</keyword>
<name>A0ABV1G1R2_9BACT</name>
<dbReference type="Proteomes" id="UP001465717">
    <property type="component" value="Unassembled WGS sequence"/>
</dbReference>
<evidence type="ECO:0000313" key="3">
    <source>
        <dbReference type="Proteomes" id="UP001465717"/>
    </source>
</evidence>
<protein>
    <submittedName>
        <fullName evidence="2">Uncharacterized protein</fullName>
    </submittedName>
</protein>
<keyword evidence="3" id="KW-1185">Reference proteome</keyword>
<keyword evidence="1" id="KW-1133">Transmembrane helix</keyword>
<organism evidence="2 3">
    <name type="scientific">Segatella sinensis</name>
    <dbReference type="NCBI Taxonomy" id="3085167"/>
    <lineage>
        <taxon>Bacteria</taxon>
        <taxon>Pseudomonadati</taxon>
        <taxon>Bacteroidota</taxon>
        <taxon>Bacteroidia</taxon>
        <taxon>Bacteroidales</taxon>
        <taxon>Prevotellaceae</taxon>
        <taxon>Segatella</taxon>
    </lineage>
</organism>
<reference evidence="2 3" key="1">
    <citation type="submission" date="2024-04" db="EMBL/GenBank/DDBJ databases">
        <title>Human intestinal bacterial collection.</title>
        <authorList>
            <person name="Pauvert C."/>
            <person name="Hitch T.C.A."/>
            <person name="Clavel T."/>
        </authorList>
    </citation>
    <scope>NUCLEOTIDE SEQUENCE [LARGE SCALE GENOMIC DNA]</scope>
    <source>
        <strain evidence="2 3">CLA-AA-H174</strain>
    </source>
</reference>
<feature type="transmembrane region" description="Helical" evidence="1">
    <location>
        <begin position="360"/>
        <end position="385"/>
    </location>
</feature>
<proteinExistence type="predicted"/>
<dbReference type="RefSeq" id="WP_349226714.1">
    <property type="nucleotide sequence ID" value="NZ_JBBNFG020000009.1"/>
</dbReference>
<accession>A0ABV1G1R2</accession>